<dbReference type="EMBL" id="JBHUMA010000006">
    <property type="protein sequence ID" value="MFD2598648.1"/>
    <property type="molecule type" value="Genomic_DNA"/>
</dbReference>
<gene>
    <name evidence="1" type="ORF">ACFSQ3_06755</name>
</gene>
<protein>
    <submittedName>
        <fullName evidence="1">Uncharacterized protein</fullName>
    </submittedName>
</protein>
<dbReference type="RefSeq" id="WP_380868721.1">
    <property type="nucleotide sequence ID" value="NZ_JBHUMA010000006.1"/>
</dbReference>
<evidence type="ECO:0000313" key="2">
    <source>
        <dbReference type="Proteomes" id="UP001597393"/>
    </source>
</evidence>
<name>A0ABW5NJ69_9SPHI</name>
<accession>A0ABW5NJ69</accession>
<dbReference type="PROSITE" id="PS51257">
    <property type="entry name" value="PROKAR_LIPOPROTEIN"/>
    <property type="match status" value="1"/>
</dbReference>
<dbReference type="Proteomes" id="UP001597393">
    <property type="component" value="Unassembled WGS sequence"/>
</dbReference>
<proteinExistence type="predicted"/>
<keyword evidence="2" id="KW-1185">Reference proteome</keyword>
<sequence length="214" mass="23652">MKKNLIFLFAAVAGLSIQSCQKDDPVPETDQEETGTATLILTEVNVEPHGDHVHYEDFSGAHTDTIKFTQTGGKLLPPVGAHYHLDKGKTYRLELQSTDFAGRRSEQTFVARDDIHQVFFTANPATEINTFDYVYADKKEDGTAVNVGVTGYLTVLEASQTFTLRYVLRHLNPGVKASITADDWNRTDFMNFAGATDLDLSVEMHFVDGHGGGH</sequence>
<evidence type="ECO:0000313" key="1">
    <source>
        <dbReference type="EMBL" id="MFD2598648.1"/>
    </source>
</evidence>
<reference evidence="2" key="1">
    <citation type="journal article" date="2019" name="Int. J. Syst. Evol. Microbiol.">
        <title>The Global Catalogue of Microorganisms (GCM) 10K type strain sequencing project: providing services to taxonomists for standard genome sequencing and annotation.</title>
        <authorList>
            <consortium name="The Broad Institute Genomics Platform"/>
            <consortium name="The Broad Institute Genome Sequencing Center for Infectious Disease"/>
            <person name="Wu L."/>
            <person name="Ma J."/>
        </authorList>
    </citation>
    <scope>NUCLEOTIDE SEQUENCE [LARGE SCALE GENOMIC DNA]</scope>
    <source>
        <strain evidence="2">KCTC 42248</strain>
    </source>
</reference>
<comment type="caution">
    <text evidence="1">The sequence shown here is derived from an EMBL/GenBank/DDBJ whole genome shotgun (WGS) entry which is preliminary data.</text>
</comment>
<organism evidence="1 2">
    <name type="scientific">Sphingobacterium corticis</name>
    <dbReference type="NCBI Taxonomy" id="1812823"/>
    <lineage>
        <taxon>Bacteria</taxon>
        <taxon>Pseudomonadati</taxon>
        <taxon>Bacteroidota</taxon>
        <taxon>Sphingobacteriia</taxon>
        <taxon>Sphingobacteriales</taxon>
        <taxon>Sphingobacteriaceae</taxon>
        <taxon>Sphingobacterium</taxon>
    </lineage>
</organism>